<dbReference type="OrthoDB" id="1436925at2"/>
<accession>E4TLS1</accession>
<evidence type="ECO:0000313" key="1">
    <source>
        <dbReference type="EMBL" id="ADR23350.1"/>
    </source>
</evidence>
<dbReference type="eggNOG" id="ENOG5033A0B">
    <property type="taxonomic scope" value="Bacteria"/>
</dbReference>
<reference evidence="1 2" key="1">
    <citation type="journal article" date="2011" name="Stand. Genomic Sci.">
        <title>Complete genome sequence of Marivirga tractuosa type strain (H-43).</title>
        <authorList>
            <person name="Pagani I."/>
            <person name="Chertkov O."/>
            <person name="Lapidus A."/>
            <person name="Lucas S."/>
            <person name="Del Rio T.G."/>
            <person name="Tice H."/>
            <person name="Copeland A."/>
            <person name="Cheng J.F."/>
            <person name="Nolan M."/>
            <person name="Saunders E."/>
            <person name="Pitluck S."/>
            <person name="Held B."/>
            <person name="Goodwin L."/>
            <person name="Liolios K."/>
            <person name="Ovchinikova G."/>
            <person name="Ivanova N."/>
            <person name="Mavromatis K."/>
            <person name="Pati A."/>
            <person name="Chen A."/>
            <person name="Palaniappan K."/>
            <person name="Land M."/>
            <person name="Hauser L."/>
            <person name="Jeffries C.D."/>
            <person name="Detter J.C."/>
            <person name="Han C."/>
            <person name="Tapia R."/>
            <person name="Ngatchou-Djao O.D."/>
            <person name="Rohde M."/>
            <person name="Goker M."/>
            <person name="Spring S."/>
            <person name="Sikorski J."/>
            <person name="Woyke T."/>
            <person name="Bristow J."/>
            <person name="Eisen J.A."/>
            <person name="Markowitz V."/>
            <person name="Hugenholtz P."/>
            <person name="Klenk H.P."/>
            <person name="Kyrpides N.C."/>
        </authorList>
    </citation>
    <scope>NUCLEOTIDE SEQUENCE [LARGE SCALE GENOMIC DNA]</scope>
    <source>
        <strain evidence="2">ATCC 23168 / DSM 4126 / NBRC 15989 / NCIMB 1408 / VKM B-1430 / H-43</strain>
    </source>
</reference>
<dbReference type="KEGG" id="mtt:Ftrac_3376"/>
<keyword evidence="2" id="KW-1185">Reference proteome</keyword>
<organism evidence="1 2">
    <name type="scientific">Marivirga tractuosa (strain ATCC 23168 / DSM 4126 / NBRC 15989 / NCIMB 1408 / VKM B-1430 / H-43)</name>
    <name type="common">Microscilla tractuosa</name>
    <name type="synonym">Flexibacter tractuosus</name>
    <dbReference type="NCBI Taxonomy" id="643867"/>
    <lineage>
        <taxon>Bacteria</taxon>
        <taxon>Pseudomonadati</taxon>
        <taxon>Bacteroidota</taxon>
        <taxon>Cytophagia</taxon>
        <taxon>Cytophagales</taxon>
        <taxon>Marivirgaceae</taxon>
        <taxon>Marivirga</taxon>
    </lineage>
</organism>
<dbReference type="STRING" id="643867.Ftrac_3376"/>
<protein>
    <recommendedName>
        <fullName evidence="3">Viral A-type inclusion protein</fullName>
    </recommendedName>
</protein>
<dbReference type="RefSeq" id="WP_013455492.1">
    <property type="nucleotide sequence ID" value="NC_014759.1"/>
</dbReference>
<dbReference type="AlphaFoldDB" id="E4TLS1"/>
<dbReference type="PROSITE" id="PS51257">
    <property type="entry name" value="PROKAR_LIPOPROTEIN"/>
    <property type="match status" value="1"/>
</dbReference>
<dbReference type="EMBL" id="CP002349">
    <property type="protein sequence ID" value="ADR23350.1"/>
    <property type="molecule type" value="Genomic_DNA"/>
</dbReference>
<sequence>MKNILKLSFFLVAILLVSCTSKEKDIEKLKSETIAIHDEVMPKMDDIMKLKKALKAKKDTSEDVKPNQVQDLILALEEADEAMMNWMRNYDPRMEAMSDEEKIAYLKRQKKSIEEVSEKMKFSISEAEAFLNQ</sequence>
<dbReference type="HOGENOM" id="CLU_138484_1_0_10"/>
<proteinExistence type="predicted"/>
<evidence type="ECO:0008006" key="3">
    <source>
        <dbReference type="Google" id="ProtNLM"/>
    </source>
</evidence>
<gene>
    <name evidence="1" type="ordered locus">Ftrac_3376</name>
</gene>
<dbReference type="Proteomes" id="UP000008720">
    <property type="component" value="Chromosome"/>
</dbReference>
<evidence type="ECO:0000313" key="2">
    <source>
        <dbReference type="Proteomes" id="UP000008720"/>
    </source>
</evidence>
<name>E4TLS1_MARTH</name>